<dbReference type="HOGENOM" id="CLU_2561528_0_0_1"/>
<dbReference type="GeneID" id="16995650"/>
<dbReference type="RefSeq" id="XP_005537570.1">
    <property type="nucleotide sequence ID" value="XM_005537513.1"/>
</dbReference>
<evidence type="ECO:0000313" key="2">
    <source>
        <dbReference type="EMBL" id="BAM81534.1"/>
    </source>
</evidence>
<feature type="region of interest" description="Disordered" evidence="1">
    <location>
        <begin position="17"/>
        <end position="49"/>
    </location>
</feature>
<gene>
    <name evidence="2" type="ORF">CYME_CMO171C</name>
</gene>
<proteinExistence type="predicted"/>
<accession>M1V9I1</accession>
<dbReference type="Gramene" id="CMO171CT">
    <property type="protein sequence ID" value="CMO171CT"/>
    <property type="gene ID" value="CMO171C"/>
</dbReference>
<evidence type="ECO:0000313" key="3">
    <source>
        <dbReference type="Proteomes" id="UP000007014"/>
    </source>
</evidence>
<dbReference type="KEGG" id="cme:CYME_CMO171C"/>
<sequence>MYTHTHTQALFVLEKARRPGRMLVQGTGQRGDNEQHPRPRGSQTGERRFTTRTACSGCVVATHSVGALILMTKRVQLLNRPA</sequence>
<evidence type="ECO:0000256" key="1">
    <source>
        <dbReference type="SAM" id="MobiDB-lite"/>
    </source>
</evidence>
<reference evidence="2 3" key="1">
    <citation type="journal article" date="2004" name="Nature">
        <title>Genome sequence of the ultrasmall unicellular red alga Cyanidioschyzon merolae 10D.</title>
        <authorList>
            <person name="Matsuzaki M."/>
            <person name="Misumi O."/>
            <person name="Shin-i T."/>
            <person name="Maruyama S."/>
            <person name="Takahara M."/>
            <person name="Miyagishima S."/>
            <person name="Mori T."/>
            <person name="Nishida K."/>
            <person name="Yagisawa F."/>
            <person name="Nishida K."/>
            <person name="Yoshida Y."/>
            <person name="Nishimura Y."/>
            <person name="Nakao S."/>
            <person name="Kobayashi T."/>
            <person name="Momoyama Y."/>
            <person name="Higashiyama T."/>
            <person name="Minoda A."/>
            <person name="Sano M."/>
            <person name="Nomoto H."/>
            <person name="Oishi K."/>
            <person name="Hayashi H."/>
            <person name="Ohta F."/>
            <person name="Nishizaka S."/>
            <person name="Haga S."/>
            <person name="Miura S."/>
            <person name="Morishita T."/>
            <person name="Kabeya Y."/>
            <person name="Terasawa K."/>
            <person name="Suzuki Y."/>
            <person name="Ishii Y."/>
            <person name="Asakawa S."/>
            <person name="Takano H."/>
            <person name="Ohta N."/>
            <person name="Kuroiwa H."/>
            <person name="Tanaka K."/>
            <person name="Shimizu N."/>
            <person name="Sugano S."/>
            <person name="Sato N."/>
            <person name="Nozaki H."/>
            <person name="Ogasawara N."/>
            <person name="Kohara Y."/>
            <person name="Kuroiwa T."/>
        </authorList>
    </citation>
    <scope>NUCLEOTIDE SEQUENCE [LARGE SCALE GENOMIC DNA]</scope>
    <source>
        <strain evidence="2 3">10D</strain>
    </source>
</reference>
<dbReference type="EMBL" id="AP006497">
    <property type="protein sequence ID" value="BAM81534.1"/>
    <property type="molecule type" value="Genomic_DNA"/>
</dbReference>
<dbReference type="Proteomes" id="UP000007014">
    <property type="component" value="Chromosome 15"/>
</dbReference>
<reference evidence="2 3" key="2">
    <citation type="journal article" date="2007" name="BMC Biol.">
        <title>A 100%-complete sequence reveals unusually simple genomic features in the hot-spring red alga Cyanidioschyzon merolae.</title>
        <authorList>
            <person name="Nozaki H."/>
            <person name="Takano H."/>
            <person name="Misumi O."/>
            <person name="Terasawa K."/>
            <person name="Matsuzaki M."/>
            <person name="Maruyama S."/>
            <person name="Nishida K."/>
            <person name="Yagisawa F."/>
            <person name="Yoshida Y."/>
            <person name="Fujiwara T."/>
            <person name="Takio S."/>
            <person name="Tamura K."/>
            <person name="Chung S.J."/>
            <person name="Nakamura S."/>
            <person name="Kuroiwa H."/>
            <person name="Tanaka K."/>
            <person name="Sato N."/>
            <person name="Kuroiwa T."/>
        </authorList>
    </citation>
    <scope>NUCLEOTIDE SEQUENCE [LARGE SCALE GENOMIC DNA]</scope>
    <source>
        <strain evidence="2 3">10D</strain>
    </source>
</reference>
<dbReference type="AlphaFoldDB" id="M1V9I1"/>
<protein>
    <submittedName>
        <fullName evidence="2">Uncharacterized protein</fullName>
    </submittedName>
</protein>
<keyword evidence="3" id="KW-1185">Reference proteome</keyword>
<name>M1V9I1_CYAM1</name>
<organism evidence="2 3">
    <name type="scientific">Cyanidioschyzon merolae (strain NIES-3377 / 10D)</name>
    <name type="common">Unicellular red alga</name>
    <dbReference type="NCBI Taxonomy" id="280699"/>
    <lineage>
        <taxon>Eukaryota</taxon>
        <taxon>Rhodophyta</taxon>
        <taxon>Bangiophyceae</taxon>
        <taxon>Cyanidiales</taxon>
        <taxon>Cyanidiaceae</taxon>
        <taxon>Cyanidioschyzon</taxon>
    </lineage>
</organism>